<dbReference type="Pfam" id="PF03572">
    <property type="entry name" value="Peptidase_S41"/>
    <property type="match status" value="1"/>
</dbReference>
<dbReference type="PANTHER" id="PTHR32060">
    <property type="entry name" value="TAIL-SPECIFIC PROTEASE"/>
    <property type="match status" value="1"/>
</dbReference>
<dbReference type="SUPFAM" id="SSF50156">
    <property type="entry name" value="PDZ domain-like"/>
    <property type="match status" value="1"/>
</dbReference>
<dbReference type="GO" id="GO:0004175">
    <property type="term" value="F:endopeptidase activity"/>
    <property type="evidence" value="ECO:0007669"/>
    <property type="project" value="TreeGrafter"/>
</dbReference>
<dbReference type="InterPro" id="IPR041613">
    <property type="entry name" value="Pept_S41_N"/>
</dbReference>
<organism evidence="1 2">
    <name type="scientific">Chitinophaga solisilvae</name>
    <dbReference type="NCBI Taxonomy" id="1233460"/>
    <lineage>
        <taxon>Bacteria</taxon>
        <taxon>Pseudomonadati</taxon>
        <taxon>Bacteroidota</taxon>
        <taxon>Chitinophagia</taxon>
        <taxon>Chitinophagales</taxon>
        <taxon>Chitinophagaceae</taxon>
        <taxon>Chitinophaga</taxon>
    </lineage>
</organism>
<proteinExistence type="predicted"/>
<gene>
    <name evidence="1" type="ORF">ECE50_019340</name>
</gene>
<comment type="caution">
    <text evidence="1">The sequence shown here is derived from an EMBL/GenBank/DDBJ whole genome shotgun (WGS) entry which is preliminary data.</text>
</comment>
<dbReference type="Gene3D" id="3.30.750.170">
    <property type="match status" value="1"/>
</dbReference>
<dbReference type="Pfam" id="PF18294">
    <property type="entry name" value="Pept_S41_N"/>
    <property type="match status" value="1"/>
</dbReference>
<dbReference type="GO" id="GO:0006508">
    <property type="term" value="P:proteolysis"/>
    <property type="evidence" value="ECO:0007669"/>
    <property type="project" value="InterPro"/>
</dbReference>
<reference evidence="1" key="1">
    <citation type="submission" date="2020-05" db="EMBL/GenBank/DDBJ databases">
        <title>Chitinophaga laudate sp. nov., isolated from a tropical peat swamp.</title>
        <authorList>
            <person name="Goh C.B.S."/>
            <person name="Lee M.S."/>
            <person name="Parimannan S."/>
            <person name="Pasbakhsh P."/>
            <person name="Yule C.M."/>
            <person name="Rajandas H."/>
            <person name="Loke S."/>
            <person name="Croft L."/>
            <person name="Tan J.B.L."/>
        </authorList>
    </citation>
    <scope>NUCLEOTIDE SEQUENCE</scope>
    <source>
        <strain evidence="1">Mgbs1</strain>
    </source>
</reference>
<dbReference type="SUPFAM" id="SSF52096">
    <property type="entry name" value="ClpP/crotonase"/>
    <property type="match status" value="1"/>
</dbReference>
<dbReference type="GO" id="GO:0007165">
    <property type="term" value="P:signal transduction"/>
    <property type="evidence" value="ECO:0007669"/>
    <property type="project" value="TreeGrafter"/>
</dbReference>
<dbReference type="InterPro" id="IPR029045">
    <property type="entry name" value="ClpP/crotonase-like_dom_sf"/>
</dbReference>
<sequence length="451" mass="48632">MRYFLPAFLLLCCACSKKDQPAPDPVPTGPVTQQEINQWILDSMRTFYLWNDRLPATADAAAATAPYFSSLLNTADPFSQIYNPGNWATYPRFMLSNYGMDFSVIPWTGAPDGAIGVVRFVIPGSNAAKAGFVRGSYFTRINNVAVNSSNIASLTTKILRDATGIFTPAAVNGSTVTEAAPVTVPLGIAATEEAIYAQKIINRNNKKIAYLFYNSFNDAVNNKLIAAFQDFKNQGAAELILDLRYNTGGSLAAAAILSALIAPQVTGETSFVQYTGNSTQGTRKLSFTGTMNYPETGSIIPFSSLQPARLALPRVYILTTHATISAAELVINNLKVYTEVIQIGQTTYGKDKGSITIKDGRGRITWIMQPIAYRLANAGGAGGYDGGITPRYSVDELDSLPLAEIGDEKDALIAKAVSLITGNTRTVPEQVTSQKVYYSSAARVRDIILPH</sequence>
<dbReference type="InterPro" id="IPR036034">
    <property type="entry name" value="PDZ_sf"/>
</dbReference>
<keyword evidence="2" id="KW-1185">Reference proteome</keyword>
<evidence type="ECO:0000313" key="2">
    <source>
        <dbReference type="Proteomes" id="UP000281028"/>
    </source>
</evidence>
<dbReference type="InterPro" id="IPR005151">
    <property type="entry name" value="Tail-specific_protease"/>
</dbReference>
<dbReference type="EMBL" id="RIAR02000001">
    <property type="protein sequence ID" value="NSL89005.1"/>
    <property type="molecule type" value="Genomic_DNA"/>
</dbReference>
<dbReference type="PANTHER" id="PTHR32060:SF30">
    <property type="entry name" value="CARBOXY-TERMINAL PROCESSING PROTEASE CTPA"/>
    <property type="match status" value="1"/>
</dbReference>
<dbReference type="GO" id="GO:0030288">
    <property type="term" value="C:outer membrane-bounded periplasmic space"/>
    <property type="evidence" value="ECO:0007669"/>
    <property type="project" value="TreeGrafter"/>
</dbReference>
<protein>
    <submittedName>
        <fullName evidence="1">Uncharacterized protein</fullName>
    </submittedName>
</protein>
<dbReference type="SMART" id="SM00245">
    <property type="entry name" value="TSPc"/>
    <property type="match status" value="1"/>
</dbReference>
<evidence type="ECO:0000313" key="1">
    <source>
        <dbReference type="EMBL" id="NSL89005.1"/>
    </source>
</evidence>
<dbReference type="OrthoDB" id="7168509at2"/>
<name>A0A3S1D4A7_9BACT</name>
<dbReference type="Gene3D" id="3.90.226.10">
    <property type="entry name" value="2-enoyl-CoA Hydratase, Chain A, domain 1"/>
    <property type="match status" value="1"/>
</dbReference>
<dbReference type="AlphaFoldDB" id="A0A3S1D4A7"/>
<accession>A0A3S1D4A7</accession>
<dbReference type="GO" id="GO:0008236">
    <property type="term" value="F:serine-type peptidase activity"/>
    <property type="evidence" value="ECO:0007669"/>
    <property type="project" value="InterPro"/>
</dbReference>
<dbReference type="Proteomes" id="UP000281028">
    <property type="component" value="Unassembled WGS sequence"/>
</dbReference>
<dbReference type="Gene3D" id="2.30.42.10">
    <property type="match status" value="1"/>
</dbReference>